<name>A0A437R4S6_9GAMM</name>
<feature type="transmembrane region" description="Helical" evidence="1">
    <location>
        <begin position="20"/>
        <end position="47"/>
    </location>
</feature>
<reference evidence="2 3" key="1">
    <citation type="submission" date="2019-01" db="EMBL/GenBank/DDBJ databases">
        <authorList>
            <person name="Chen W.-M."/>
        </authorList>
    </citation>
    <scope>NUCLEOTIDE SEQUENCE [LARGE SCALE GENOMIC DNA]</scope>
    <source>
        <strain evidence="2 3">KYPC3</strain>
    </source>
</reference>
<dbReference type="EMBL" id="SACS01000001">
    <property type="protein sequence ID" value="RVU41781.1"/>
    <property type="molecule type" value="Genomic_DNA"/>
</dbReference>
<accession>A0A437R4S6</accession>
<dbReference type="Proteomes" id="UP000283077">
    <property type="component" value="Unassembled WGS sequence"/>
</dbReference>
<dbReference type="OrthoDB" id="6227426at2"/>
<feature type="transmembrane region" description="Helical" evidence="1">
    <location>
        <begin position="68"/>
        <end position="87"/>
    </location>
</feature>
<keyword evidence="1" id="KW-0472">Membrane</keyword>
<organism evidence="2 3">
    <name type="scientific">Rheinheimera riviphila</name>
    <dbReference type="NCBI Taxonomy" id="1834037"/>
    <lineage>
        <taxon>Bacteria</taxon>
        <taxon>Pseudomonadati</taxon>
        <taxon>Pseudomonadota</taxon>
        <taxon>Gammaproteobacteria</taxon>
        <taxon>Chromatiales</taxon>
        <taxon>Chromatiaceae</taxon>
        <taxon>Rheinheimera</taxon>
    </lineage>
</organism>
<evidence type="ECO:0000313" key="2">
    <source>
        <dbReference type="EMBL" id="RVU41781.1"/>
    </source>
</evidence>
<evidence type="ECO:0000313" key="3">
    <source>
        <dbReference type="Proteomes" id="UP000283077"/>
    </source>
</evidence>
<evidence type="ECO:0000256" key="1">
    <source>
        <dbReference type="SAM" id="Phobius"/>
    </source>
</evidence>
<feature type="transmembrane region" description="Helical" evidence="1">
    <location>
        <begin position="93"/>
        <end position="111"/>
    </location>
</feature>
<dbReference type="AlphaFoldDB" id="A0A437R4S6"/>
<comment type="caution">
    <text evidence="2">The sequence shown here is derived from an EMBL/GenBank/DDBJ whole genome shotgun (WGS) entry which is preliminary data.</text>
</comment>
<gene>
    <name evidence="2" type="ORF">EOE67_00870</name>
</gene>
<sequence length="128" mass="14316">MLPNRVYEVLPYVYIGTGAVAMSLLGHLVAVVSGLILIVAGALVWILRSDHRRGDLKHSTSRSGSLPFWLYELQPFVYATGGLLLWQLSSNKYLYPSALVLIVVGLQIWLMRNSQRKHQAPDKNRASI</sequence>
<keyword evidence="1" id="KW-0812">Transmembrane</keyword>
<keyword evidence="3" id="KW-1185">Reference proteome</keyword>
<keyword evidence="1" id="KW-1133">Transmembrane helix</keyword>
<proteinExistence type="predicted"/>
<protein>
    <submittedName>
        <fullName evidence="2">Uncharacterized protein</fullName>
    </submittedName>
</protein>
<dbReference type="RefSeq" id="WP_127697171.1">
    <property type="nucleotide sequence ID" value="NZ_SACS01000001.1"/>
</dbReference>